<dbReference type="STRING" id="13616.ENSMODP00000016964"/>
<reference evidence="11" key="2">
    <citation type="submission" date="2025-05" db="UniProtKB">
        <authorList>
            <consortium name="Ensembl"/>
        </authorList>
    </citation>
    <scope>IDENTIFICATION</scope>
</reference>
<protein>
    <submittedName>
        <fullName evidence="11">Transmembrane protease serine 4-like</fullName>
    </submittedName>
</protein>
<accession>F7C2Y2</accession>
<evidence type="ECO:0000256" key="4">
    <source>
        <dbReference type="ARBA" id="ARBA00023157"/>
    </source>
</evidence>
<evidence type="ECO:0000313" key="12">
    <source>
        <dbReference type="Proteomes" id="UP000002280"/>
    </source>
</evidence>
<keyword evidence="8" id="KW-0472">Membrane</keyword>
<proteinExistence type="predicted"/>
<evidence type="ECO:0000259" key="9">
    <source>
        <dbReference type="PROSITE" id="PS50240"/>
    </source>
</evidence>
<sequence>MPFSKKELLQFFFTFMLFLLTFHCGILLSFLILSRHYFFCSTSYQIIKKSKVCDKQKNCIFGEDEKHCVESISNYENMPLVGVRLSKDRSTLQVIHRETQLWFSVCFDNFLEAWAEIACSEMGYNRTGTNPVFQAVKIGPKQQFPVSHIIAIDQELQVWDFSRPCLSMALVALHCTDCGGSLYSSRVVGGHESSVKSWPWQVSIQYKKSHICGGSILDHYWILTASHCFRISSVVSLWKVKVGIHYLYARTPYLDLDKIFIVKRNIFNSLSNDLALIKLKRPLVMSDRVSPICLPFFDEDLAPSTSLWIVGWGFKNEKEERFSAVLQQAKVQLIDRNKCNENDAYFGAVSGSMLCAGSPDGFLDTCQGDSGGPLMYYKEKWQIVGIVSWGIGCGKPNFPGVYTRVNFFLNWIYNIRKK</sequence>
<dbReference type="PROSITE" id="PS00135">
    <property type="entry name" value="TRYPSIN_SER"/>
    <property type="match status" value="1"/>
</dbReference>
<dbReference type="OrthoDB" id="6380398at2759"/>
<dbReference type="SUPFAM" id="SSF56487">
    <property type="entry name" value="SRCR-like"/>
    <property type="match status" value="1"/>
</dbReference>
<feature type="domain" description="SRCR" evidence="10">
    <location>
        <begin position="78"/>
        <end position="123"/>
    </location>
</feature>
<dbReference type="GeneTree" id="ENSGT01020000230389"/>
<dbReference type="GO" id="GO:0008236">
    <property type="term" value="F:serine-type peptidase activity"/>
    <property type="evidence" value="ECO:0000318"/>
    <property type="project" value="GO_Central"/>
</dbReference>
<evidence type="ECO:0000259" key="10">
    <source>
        <dbReference type="PROSITE" id="PS50287"/>
    </source>
</evidence>
<dbReference type="Proteomes" id="UP000002280">
    <property type="component" value="Chromosome 4"/>
</dbReference>
<dbReference type="GO" id="GO:0016485">
    <property type="term" value="P:protein processing"/>
    <property type="evidence" value="ECO:0000318"/>
    <property type="project" value="GO_Central"/>
</dbReference>
<feature type="transmembrane region" description="Helical" evidence="8">
    <location>
        <begin position="12"/>
        <end position="33"/>
    </location>
</feature>
<dbReference type="SUPFAM" id="SSF50494">
    <property type="entry name" value="Trypsin-like serine proteases"/>
    <property type="match status" value="1"/>
</dbReference>
<dbReference type="InterPro" id="IPR018114">
    <property type="entry name" value="TRYPSIN_HIS"/>
</dbReference>
<dbReference type="FunFam" id="2.40.10.10:FF:000003">
    <property type="entry name" value="Transmembrane serine protease 3"/>
    <property type="match status" value="1"/>
</dbReference>
<dbReference type="PROSITE" id="PS50240">
    <property type="entry name" value="TRYPSIN_DOM"/>
    <property type="match status" value="1"/>
</dbReference>
<evidence type="ECO:0000256" key="2">
    <source>
        <dbReference type="ARBA" id="ARBA00022801"/>
    </source>
</evidence>
<dbReference type="PRINTS" id="PR00722">
    <property type="entry name" value="CHYMOTRYPSIN"/>
</dbReference>
<dbReference type="GO" id="GO:0004252">
    <property type="term" value="F:serine-type endopeptidase activity"/>
    <property type="evidence" value="ECO:0007669"/>
    <property type="project" value="InterPro"/>
</dbReference>
<dbReference type="HOGENOM" id="CLU_006842_19_2_1"/>
<keyword evidence="5" id="KW-0325">Glycoprotein</keyword>
<dbReference type="OMA" id="GNWASAC"/>
<dbReference type="Pfam" id="PF00089">
    <property type="entry name" value="Trypsin"/>
    <property type="match status" value="1"/>
</dbReference>
<dbReference type="InterPro" id="IPR002172">
    <property type="entry name" value="LDrepeatLR_classA_rpt"/>
</dbReference>
<dbReference type="PROSITE" id="PS50287">
    <property type="entry name" value="SRCR_2"/>
    <property type="match status" value="1"/>
</dbReference>
<feature type="domain" description="Peptidase S1" evidence="9">
    <location>
        <begin position="187"/>
        <end position="417"/>
    </location>
</feature>
<evidence type="ECO:0000256" key="1">
    <source>
        <dbReference type="ARBA" id="ARBA00022670"/>
    </source>
</evidence>
<dbReference type="CDD" id="cd00190">
    <property type="entry name" value="Tryp_SPc"/>
    <property type="match status" value="1"/>
</dbReference>
<dbReference type="eggNOG" id="KOG3627">
    <property type="taxonomic scope" value="Eukaryota"/>
</dbReference>
<keyword evidence="4" id="KW-1015">Disulfide bond</keyword>
<keyword evidence="8" id="KW-1133">Transmembrane helix</keyword>
<dbReference type="PANTHER" id="PTHR24252:SF17">
    <property type="entry name" value="SUPPRESSOR OF TUMORIGENICITY 14 PROTEIN HOMOLOG-RELATED"/>
    <property type="match status" value="1"/>
</dbReference>
<dbReference type="PANTHER" id="PTHR24252">
    <property type="entry name" value="ACROSIN-RELATED"/>
    <property type="match status" value="1"/>
</dbReference>
<dbReference type="Ensembl" id="ENSMODT00000017278.4">
    <property type="protein sequence ID" value="ENSMODP00000016964.4"/>
    <property type="gene ID" value="ENSMODG00000013560.4"/>
</dbReference>
<dbReference type="GO" id="GO:0016020">
    <property type="term" value="C:membrane"/>
    <property type="evidence" value="ECO:0007669"/>
    <property type="project" value="InterPro"/>
</dbReference>
<name>F7C2Y2_MONDO</name>
<dbReference type="InterPro" id="IPR001314">
    <property type="entry name" value="Peptidase_S1A"/>
</dbReference>
<dbReference type="GO" id="GO:0030141">
    <property type="term" value="C:secretory granule"/>
    <property type="evidence" value="ECO:0000318"/>
    <property type="project" value="GO_Central"/>
</dbReference>
<dbReference type="InterPro" id="IPR001254">
    <property type="entry name" value="Trypsin_dom"/>
</dbReference>
<dbReference type="InterPro" id="IPR036055">
    <property type="entry name" value="LDL_receptor-like_sf"/>
</dbReference>
<dbReference type="SMART" id="SM00202">
    <property type="entry name" value="SR"/>
    <property type="match status" value="1"/>
</dbReference>
<dbReference type="AlphaFoldDB" id="F7C2Y2"/>
<dbReference type="Gene3D" id="2.40.10.10">
    <property type="entry name" value="Trypsin-like serine proteases"/>
    <property type="match status" value="2"/>
</dbReference>
<dbReference type="SUPFAM" id="SSF57424">
    <property type="entry name" value="LDL receptor-like module"/>
    <property type="match status" value="1"/>
</dbReference>
<evidence type="ECO:0000256" key="6">
    <source>
        <dbReference type="PROSITE-ProRule" id="PRU00196"/>
    </source>
</evidence>
<dbReference type="InterPro" id="IPR043504">
    <property type="entry name" value="Peptidase_S1_PA_chymotrypsin"/>
</dbReference>
<evidence type="ECO:0000256" key="8">
    <source>
        <dbReference type="SAM" id="Phobius"/>
    </source>
</evidence>
<evidence type="ECO:0000256" key="3">
    <source>
        <dbReference type="ARBA" id="ARBA00022825"/>
    </source>
</evidence>
<keyword evidence="1 7" id="KW-0645">Protease</keyword>
<evidence type="ECO:0000256" key="7">
    <source>
        <dbReference type="RuleBase" id="RU363034"/>
    </source>
</evidence>
<dbReference type="CDD" id="cd00112">
    <property type="entry name" value="LDLa"/>
    <property type="match status" value="1"/>
</dbReference>
<dbReference type="InterPro" id="IPR009003">
    <property type="entry name" value="Peptidase_S1_PA"/>
</dbReference>
<dbReference type="KEGG" id="mdo:100031528"/>
<organism evidence="11 12">
    <name type="scientific">Monodelphis domestica</name>
    <name type="common">Gray short-tailed opossum</name>
    <dbReference type="NCBI Taxonomy" id="13616"/>
    <lineage>
        <taxon>Eukaryota</taxon>
        <taxon>Metazoa</taxon>
        <taxon>Chordata</taxon>
        <taxon>Craniata</taxon>
        <taxon>Vertebrata</taxon>
        <taxon>Euteleostomi</taxon>
        <taxon>Mammalia</taxon>
        <taxon>Metatheria</taxon>
        <taxon>Didelphimorphia</taxon>
        <taxon>Didelphidae</taxon>
        <taxon>Monodelphis</taxon>
    </lineage>
</organism>
<dbReference type="GeneID" id="100031528"/>
<dbReference type="InterPro" id="IPR001190">
    <property type="entry name" value="SRCR"/>
</dbReference>
<evidence type="ECO:0000256" key="5">
    <source>
        <dbReference type="ARBA" id="ARBA00023180"/>
    </source>
</evidence>
<keyword evidence="8" id="KW-0812">Transmembrane</keyword>
<reference evidence="11 12" key="1">
    <citation type="journal article" date="2007" name="Nature">
        <title>Genome of the marsupial Monodelphis domestica reveals innovation in non-coding sequences.</title>
        <authorList>
            <person name="Mikkelsen T.S."/>
            <person name="Wakefield M.J."/>
            <person name="Aken B."/>
            <person name="Amemiya C.T."/>
            <person name="Chang J.L."/>
            <person name="Duke S."/>
            <person name="Garber M."/>
            <person name="Gentles A.J."/>
            <person name="Goodstadt L."/>
            <person name="Heger A."/>
            <person name="Jurka J."/>
            <person name="Kamal M."/>
            <person name="Mauceli E."/>
            <person name="Searle S.M."/>
            <person name="Sharpe T."/>
            <person name="Baker M.L."/>
            <person name="Batzer M.A."/>
            <person name="Benos P.V."/>
            <person name="Belov K."/>
            <person name="Clamp M."/>
            <person name="Cook A."/>
            <person name="Cuff J."/>
            <person name="Das R."/>
            <person name="Davidow L."/>
            <person name="Deakin J.E."/>
            <person name="Fazzari M.J."/>
            <person name="Glass J.L."/>
            <person name="Grabherr M."/>
            <person name="Greally J.M."/>
            <person name="Gu W."/>
            <person name="Hore T.A."/>
            <person name="Huttley G.A."/>
            <person name="Kleber M."/>
            <person name="Jirtle R.L."/>
            <person name="Koina E."/>
            <person name="Lee J.T."/>
            <person name="Mahony S."/>
            <person name="Marra M.A."/>
            <person name="Miller R.D."/>
            <person name="Nicholls R.D."/>
            <person name="Oda M."/>
            <person name="Papenfuss A.T."/>
            <person name="Parra Z.E."/>
            <person name="Pollock D.D."/>
            <person name="Ray D.A."/>
            <person name="Schein J.E."/>
            <person name="Speed T.P."/>
            <person name="Thompson K."/>
            <person name="VandeBerg J.L."/>
            <person name="Wade C.M."/>
            <person name="Walker J.A."/>
            <person name="Waters P.D."/>
            <person name="Webber C."/>
            <person name="Weidman J.R."/>
            <person name="Xie X."/>
            <person name="Zody M.C."/>
            <person name="Baldwin J."/>
            <person name="Abdouelleil A."/>
            <person name="Abdulkadir J."/>
            <person name="Abebe A."/>
            <person name="Abera B."/>
            <person name="Abreu J."/>
            <person name="Acer S.C."/>
            <person name="Aftuck L."/>
            <person name="Alexander A."/>
            <person name="An P."/>
            <person name="Anderson E."/>
            <person name="Anderson S."/>
            <person name="Arachi H."/>
            <person name="Azer M."/>
            <person name="Bachantsang P."/>
            <person name="Barry A."/>
            <person name="Bayul T."/>
            <person name="Berlin A."/>
            <person name="Bessette D."/>
            <person name="Bloom T."/>
            <person name="Bloom T."/>
            <person name="Boguslavskiy L."/>
            <person name="Bonnet C."/>
            <person name="Boukhgalter B."/>
            <person name="Bourzgui I."/>
            <person name="Brown A."/>
            <person name="Cahill P."/>
            <person name="Channer S."/>
            <person name="Cheshatsang Y."/>
            <person name="Chuda L."/>
            <person name="Citroen M."/>
            <person name="Collymore A."/>
            <person name="Cooke P."/>
            <person name="Costello M."/>
            <person name="D'Aco K."/>
            <person name="Daza R."/>
            <person name="De Haan G."/>
            <person name="DeGray S."/>
            <person name="DeMaso C."/>
            <person name="Dhargay N."/>
            <person name="Dooley K."/>
            <person name="Dooley E."/>
            <person name="Doricent M."/>
            <person name="Dorje P."/>
            <person name="Dorjee K."/>
            <person name="Dupes A."/>
            <person name="Elong R."/>
            <person name="Falk J."/>
            <person name="Farina A."/>
            <person name="Faro S."/>
            <person name="Ferguson D."/>
            <person name="Fisher S."/>
            <person name="Foley C.D."/>
            <person name="Franke A."/>
            <person name="Friedrich D."/>
            <person name="Gadbois L."/>
            <person name="Gearin G."/>
            <person name="Gearin C.R."/>
            <person name="Giannoukos G."/>
            <person name="Goode T."/>
            <person name="Graham J."/>
            <person name="Grandbois E."/>
            <person name="Grewal S."/>
            <person name="Gyaltsen K."/>
            <person name="Hafez N."/>
            <person name="Hagos B."/>
            <person name="Hall J."/>
            <person name="Henson C."/>
            <person name="Hollinger A."/>
            <person name="Honan T."/>
            <person name="Huard M.D."/>
            <person name="Hughes L."/>
            <person name="Hurhula B."/>
            <person name="Husby M.E."/>
            <person name="Kamat A."/>
            <person name="Kanga B."/>
            <person name="Kashin S."/>
            <person name="Khazanovich D."/>
            <person name="Kisner P."/>
            <person name="Lance K."/>
            <person name="Lara M."/>
            <person name="Lee W."/>
            <person name="Lennon N."/>
            <person name="Letendre F."/>
            <person name="LeVine R."/>
            <person name="Lipovsky A."/>
            <person name="Liu X."/>
            <person name="Liu J."/>
            <person name="Liu S."/>
            <person name="Lokyitsang T."/>
            <person name="Lokyitsang Y."/>
            <person name="Lubonja R."/>
            <person name="Lui A."/>
            <person name="MacDonald P."/>
            <person name="Magnisalis V."/>
            <person name="Maru K."/>
            <person name="Matthews C."/>
            <person name="McCusker W."/>
            <person name="McDonough S."/>
            <person name="Mehta T."/>
            <person name="Meldrim J."/>
            <person name="Meneus L."/>
            <person name="Mihai O."/>
            <person name="Mihalev A."/>
            <person name="Mihova T."/>
            <person name="Mittelman R."/>
            <person name="Mlenga V."/>
            <person name="Montmayeur A."/>
            <person name="Mulrain L."/>
            <person name="Navidi A."/>
            <person name="Naylor J."/>
            <person name="Negash T."/>
            <person name="Nguyen T."/>
            <person name="Nguyen N."/>
            <person name="Nicol R."/>
            <person name="Norbu C."/>
            <person name="Norbu N."/>
            <person name="Novod N."/>
            <person name="O'Neill B."/>
            <person name="Osman S."/>
            <person name="Markiewicz E."/>
            <person name="Oyono O.L."/>
            <person name="Patti C."/>
            <person name="Phunkhang P."/>
            <person name="Pierre F."/>
            <person name="Priest M."/>
            <person name="Raghuraman S."/>
            <person name="Rege F."/>
            <person name="Reyes R."/>
            <person name="Rise C."/>
            <person name="Rogov P."/>
            <person name="Ross K."/>
            <person name="Ryan E."/>
            <person name="Settipalli S."/>
            <person name="Shea T."/>
            <person name="Sherpa N."/>
            <person name="Shi L."/>
            <person name="Shih D."/>
            <person name="Sparrow T."/>
            <person name="Spaulding J."/>
            <person name="Stalker J."/>
            <person name="Stange-Thomann N."/>
            <person name="Stavropoulos S."/>
            <person name="Stone C."/>
            <person name="Strader C."/>
            <person name="Tesfaye S."/>
            <person name="Thomson T."/>
            <person name="Thoulutsang Y."/>
            <person name="Thoulutsang D."/>
            <person name="Topham K."/>
            <person name="Topping I."/>
            <person name="Tsamla T."/>
            <person name="Vassiliev H."/>
            <person name="Vo A."/>
            <person name="Wangchuk T."/>
            <person name="Wangdi T."/>
            <person name="Weiand M."/>
            <person name="Wilkinson J."/>
            <person name="Wilson A."/>
            <person name="Yadav S."/>
            <person name="Young G."/>
            <person name="Yu Q."/>
            <person name="Zembek L."/>
            <person name="Zhong D."/>
            <person name="Zimmer A."/>
            <person name="Zwirko Z."/>
            <person name="Jaffe D.B."/>
            <person name="Alvarez P."/>
            <person name="Brockman W."/>
            <person name="Butler J."/>
            <person name="Chin C."/>
            <person name="Gnerre S."/>
            <person name="MacCallum I."/>
            <person name="Graves J.A."/>
            <person name="Ponting C.P."/>
            <person name="Breen M."/>
            <person name="Samollow P.B."/>
            <person name="Lander E.S."/>
            <person name="Lindblad-Toh K."/>
        </authorList>
    </citation>
    <scope>NUCLEOTIDE SEQUENCE [LARGE SCALE GENOMIC DNA]</scope>
</reference>
<comment type="caution">
    <text evidence="6">Lacks conserved residue(s) required for the propagation of feature annotation.</text>
</comment>
<evidence type="ECO:0000313" key="11">
    <source>
        <dbReference type="Ensembl" id="ENSMODP00000016964.4"/>
    </source>
</evidence>
<keyword evidence="3 7" id="KW-0720">Serine protease</keyword>
<dbReference type="InterPro" id="IPR033116">
    <property type="entry name" value="TRYPSIN_SER"/>
</dbReference>
<dbReference type="InterPro" id="IPR036772">
    <property type="entry name" value="SRCR-like_dom_sf"/>
</dbReference>
<dbReference type="Pfam" id="PF15494">
    <property type="entry name" value="SRCR_2"/>
    <property type="match status" value="1"/>
</dbReference>
<dbReference type="SMART" id="SM00020">
    <property type="entry name" value="Tryp_SPc"/>
    <property type="match status" value="1"/>
</dbReference>
<dbReference type="PROSITE" id="PS00134">
    <property type="entry name" value="TRYPSIN_HIS"/>
    <property type="match status" value="1"/>
</dbReference>
<dbReference type="Gene3D" id="4.10.400.10">
    <property type="entry name" value="Low-density Lipoprotein Receptor"/>
    <property type="match status" value="1"/>
</dbReference>
<dbReference type="Ensembl" id="ENSMODT00000055272.1">
    <property type="protein sequence ID" value="ENSMODP00000049054.1"/>
    <property type="gene ID" value="ENSMODG00000013560.4"/>
</dbReference>
<keyword evidence="12" id="KW-1185">Reference proteome</keyword>
<keyword evidence="2 7" id="KW-0378">Hydrolase</keyword>
<dbReference type="Bgee" id="ENSMODG00000013560">
    <property type="expression patterns" value="Expressed in spermatid and 6 other cell types or tissues"/>
</dbReference>
<dbReference type="Gene3D" id="3.10.250.10">
    <property type="entry name" value="SRCR-like domain"/>
    <property type="match status" value="1"/>
</dbReference>